<dbReference type="HOGENOM" id="CLU_100997_5_1_0"/>
<dbReference type="OrthoDB" id="7876517at2"/>
<dbReference type="KEGG" id="msv:Mesil_2545"/>
<dbReference type="GO" id="GO:0030638">
    <property type="term" value="P:polyketide metabolic process"/>
    <property type="evidence" value="ECO:0007669"/>
    <property type="project" value="InterPro"/>
</dbReference>
<dbReference type="SUPFAM" id="SSF54427">
    <property type="entry name" value="NTF2-like"/>
    <property type="match status" value="1"/>
</dbReference>
<name>D7BB21_ALLS1</name>
<keyword evidence="2" id="KW-1185">Reference proteome</keyword>
<proteinExistence type="predicted"/>
<dbReference type="eggNOG" id="COG5485">
    <property type="taxonomic scope" value="Bacteria"/>
</dbReference>
<dbReference type="Pfam" id="PF07366">
    <property type="entry name" value="SnoaL"/>
    <property type="match status" value="1"/>
</dbReference>
<dbReference type="AlphaFoldDB" id="D7BB21"/>
<dbReference type="PANTHER" id="PTHR38436:SF1">
    <property type="entry name" value="ESTER CYCLASE"/>
    <property type="match status" value="1"/>
</dbReference>
<dbReference type="Proteomes" id="UP000001916">
    <property type="component" value="Chromosome"/>
</dbReference>
<dbReference type="PANTHER" id="PTHR38436">
    <property type="entry name" value="POLYKETIDE CYCLASE SNOAL-LIKE DOMAIN"/>
    <property type="match status" value="1"/>
</dbReference>
<dbReference type="STRING" id="526227.Mesil_2545"/>
<organism evidence="1 2">
    <name type="scientific">Allomeiothermus silvanus (strain ATCC 700542 / DSM 9946 / NBRC 106475 / NCIMB 13440 / VI-R2)</name>
    <name type="common">Thermus silvanus</name>
    <dbReference type="NCBI Taxonomy" id="526227"/>
    <lineage>
        <taxon>Bacteria</taxon>
        <taxon>Thermotogati</taxon>
        <taxon>Deinococcota</taxon>
        <taxon>Deinococci</taxon>
        <taxon>Thermales</taxon>
        <taxon>Thermaceae</taxon>
        <taxon>Allomeiothermus</taxon>
    </lineage>
</organism>
<sequence length="139" mass="15497">MSEANKTIFRRFVDEVINRGDLGAVDELLAPSYHQHDPLIPGLPGGREGAKQLFALLHAGFPDLSVTLEDLVAEGERVAARSRWRGTHRGEFLGIRPTDQVIDFENLELVRIRQGQILKHWGLSRISSILQHLGSAQPT</sequence>
<dbReference type="RefSeq" id="WP_013158936.1">
    <property type="nucleotide sequence ID" value="NC_014212.1"/>
</dbReference>
<dbReference type="EMBL" id="CP002042">
    <property type="protein sequence ID" value="ADH64395.1"/>
    <property type="molecule type" value="Genomic_DNA"/>
</dbReference>
<accession>D7BB21</accession>
<evidence type="ECO:0008006" key="3">
    <source>
        <dbReference type="Google" id="ProtNLM"/>
    </source>
</evidence>
<dbReference type="Gene3D" id="3.10.450.50">
    <property type="match status" value="1"/>
</dbReference>
<dbReference type="InterPro" id="IPR009959">
    <property type="entry name" value="Cyclase_SnoaL-like"/>
</dbReference>
<dbReference type="InterPro" id="IPR032710">
    <property type="entry name" value="NTF2-like_dom_sf"/>
</dbReference>
<reference evidence="1 2" key="1">
    <citation type="journal article" date="2010" name="Stand. Genomic Sci.">
        <title>Complete genome sequence of Meiothermus silvanus type strain (VI-R2).</title>
        <authorList>
            <person name="Sikorski J."/>
            <person name="Tindall B.J."/>
            <person name="Lowry S."/>
            <person name="Lucas S."/>
            <person name="Nolan M."/>
            <person name="Copeland A."/>
            <person name="Glavina Del Rio T."/>
            <person name="Tice H."/>
            <person name="Cheng J.F."/>
            <person name="Han C."/>
            <person name="Pitluck S."/>
            <person name="Liolios K."/>
            <person name="Ivanova N."/>
            <person name="Mavromatis K."/>
            <person name="Mikhailova N."/>
            <person name="Pati A."/>
            <person name="Goodwin L."/>
            <person name="Chen A."/>
            <person name="Palaniappan K."/>
            <person name="Land M."/>
            <person name="Hauser L."/>
            <person name="Chang Y.J."/>
            <person name="Jeffries C.D."/>
            <person name="Rohde M."/>
            <person name="Goker M."/>
            <person name="Woyke T."/>
            <person name="Bristow J."/>
            <person name="Eisen J.A."/>
            <person name="Markowitz V."/>
            <person name="Hugenholtz P."/>
            <person name="Kyrpides N.C."/>
            <person name="Klenk H.P."/>
            <person name="Lapidus A."/>
        </authorList>
    </citation>
    <scope>NUCLEOTIDE SEQUENCE [LARGE SCALE GENOMIC DNA]</scope>
    <source>
        <strain evidence="2">ATCC 700542 / DSM 9946 / VI-R2</strain>
    </source>
</reference>
<protein>
    <recommendedName>
        <fullName evidence="3">Ester cyclase</fullName>
    </recommendedName>
</protein>
<gene>
    <name evidence="1" type="ordered locus">Mesil_2545</name>
</gene>
<evidence type="ECO:0000313" key="2">
    <source>
        <dbReference type="Proteomes" id="UP000001916"/>
    </source>
</evidence>
<evidence type="ECO:0000313" key="1">
    <source>
        <dbReference type="EMBL" id="ADH64395.1"/>
    </source>
</evidence>